<dbReference type="SMART" id="SM00325">
    <property type="entry name" value="RhoGEF"/>
    <property type="match status" value="1"/>
</dbReference>
<feature type="compositionally biased region" description="Low complexity" evidence="1">
    <location>
        <begin position="493"/>
        <end position="502"/>
    </location>
</feature>
<dbReference type="PANTHER" id="PTHR12673">
    <property type="entry name" value="FACIOGENITAL DYSPLASIA PROTEIN"/>
    <property type="match status" value="1"/>
</dbReference>
<name>A0A8J2SXI1_9STRA</name>
<proteinExistence type="predicted"/>
<evidence type="ECO:0000256" key="1">
    <source>
        <dbReference type="SAM" id="MobiDB-lite"/>
    </source>
</evidence>
<sequence length="559" mass="61280">MKEDAVEAACLRAALATDQLRGADALETARGHALDEIVASEETYVANMRICLEVFRDPLRDLLGRDEVLGRVLNELEMLEKFQATFLGELRSERARDECFGAVFRRFAPFFKMTATYAEAYGAWSRRAASDGNNRGSPVKDVMLVLARQAFDERCKGRDLAQFLVAPVQRVPRYRLLLEALVLRTNEDHADRNDLDEALTLVRDACAKIDAILGEHAVRNEMQLLKSQIHDPANQLSSLVAHRLVRTGDARKLSTSKIETLTFWLTDRALFSCDRPPATNMYRLRFYAPLTRCVVEAAPFATLSNRCDRAASEQLELAAAEDPRLARIQDALRAERAGTRCLVVRSPRKSFYVELASEDEARGWLDDVAAHQKTPPSLDFAPVATDAPRKRGWLSPRRSRPDVYDFSPRGSEASALSPRGSYDLGSDDDAPSWAPASPPPPPRPRSLLAAARSASASRPPPLPPRSSSVVVEPPPVPPSPPAPPDQPPLTTDSASCFVACAPAPAPPERPAAPESSPEPATVGVFGRRAGAPAPVPPAARDTMFTSIAERLRRFEGLGR</sequence>
<keyword evidence="4" id="KW-1185">Reference proteome</keyword>
<dbReference type="Proteomes" id="UP000789595">
    <property type="component" value="Unassembled WGS sequence"/>
</dbReference>
<dbReference type="InterPro" id="IPR051092">
    <property type="entry name" value="FYVE_RhoGEF_PH"/>
</dbReference>
<dbReference type="Gene3D" id="2.30.29.30">
    <property type="entry name" value="Pleckstrin-homology domain (PH domain)/Phosphotyrosine-binding domain (PTB)"/>
    <property type="match status" value="1"/>
</dbReference>
<feature type="compositionally biased region" description="Pro residues" evidence="1">
    <location>
        <begin position="472"/>
        <end position="487"/>
    </location>
</feature>
<dbReference type="PROSITE" id="PS50010">
    <property type="entry name" value="DH_2"/>
    <property type="match status" value="1"/>
</dbReference>
<dbReference type="GO" id="GO:0005085">
    <property type="term" value="F:guanyl-nucleotide exchange factor activity"/>
    <property type="evidence" value="ECO:0007669"/>
    <property type="project" value="InterPro"/>
</dbReference>
<feature type="region of interest" description="Disordered" evidence="1">
    <location>
        <begin position="389"/>
        <end position="540"/>
    </location>
</feature>
<gene>
    <name evidence="3" type="ORF">PECAL_5P11600</name>
</gene>
<dbReference type="PANTHER" id="PTHR12673:SF159">
    <property type="entry name" value="LD03170P"/>
    <property type="match status" value="1"/>
</dbReference>
<dbReference type="OrthoDB" id="660555at2759"/>
<comment type="caution">
    <text evidence="3">The sequence shown here is derived from an EMBL/GenBank/DDBJ whole genome shotgun (WGS) entry which is preliminary data.</text>
</comment>
<evidence type="ECO:0000259" key="2">
    <source>
        <dbReference type="PROSITE" id="PS50010"/>
    </source>
</evidence>
<dbReference type="InterPro" id="IPR011993">
    <property type="entry name" value="PH-like_dom_sf"/>
</dbReference>
<protein>
    <recommendedName>
        <fullName evidence="2">DH domain-containing protein</fullName>
    </recommendedName>
</protein>
<feature type="compositionally biased region" description="Low complexity" evidence="1">
    <location>
        <begin position="512"/>
        <end position="532"/>
    </location>
</feature>
<dbReference type="AlphaFoldDB" id="A0A8J2SXI1"/>
<feature type="compositionally biased region" description="Low complexity" evidence="1">
    <location>
        <begin position="445"/>
        <end position="457"/>
    </location>
</feature>
<dbReference type="InterPro" id="IPR000219">
    <property type="entry name" value="DH_dom"/>
</dbReference>
<dbReference type="EMBL" id="CAKKNE010000005">
    <property type="protein sequence ID" value="CAH0376562.1"/>
    <property type="molecule type" value="Genomic_DNA"/>
</dbReference>
<dbReference type="Pfam" id="PF00621">
    <property type="entry name" value="RhoGEF"/>
    <property type="match status" value="1"/>
</dbReference>
<evidence type="ECO:0000313" key="3">
    <source>
        <dbReference type="EMBL" id="CAH0376562.1"/>
    </source>
</evidence>
<dbReference type="GO" id="GO:0005737">
    <property type="term" value="C:cytoplasm"/>
    <property type="evidence" value="ECO:0007669"/>
    <property type="project" value="TreeGrafter"/>
</dbReference>
<evidence type="ECO:0000313" key="4">
    <source>
        <dbReference type="Proteomes" id="UP000789595"/>
    </source>
</evidence>
<dbReference type="Gene3D" id="1.20.900.10">
    <property type="entry name" value="Dbl homology (DH) domain"/>
    <property type="match status" value="1"/>
</dbReference>
<organism evidence="3 4">
    <name type="scientific">Pelagomonas calceolata</name>
    <dbReference type="NCBI Taxonomy" id="35677"/>
    <lineage>
        <taxon>Eukaryota</taxon>
        <taxon>Sar</taxon>
        <taxon>Stramenopiles</taxon>
        <taxon>Ochrophyta</taxon>
        <taxon>Pelagophyceae</taxon>
        <taxon>Pelagomonadales</taxon>
        <taxon>Pelagomonadaceae</taxon>
        <taxon>Pelagomonas</taxon>
    </lineage>
</organism>
<reference evidence="3" key="1">
    <citation type="submission" date="2021-11" db="EMBL/GenBank/DDBJ databases">
        <authorList>
            <consortium name="Genoscope - CEA"/>
            <person name="William W."/>
        </authorList>
    </citation>
    <scope>NUCLEOTIDE SEQUENCE</scope>
</reference>
<accession>A0A8J2SXI1</accession>
<feature type="domain" description="DH" evidence="2">
    <location>
        <begin position="29"/>
        <end position="212"/>
    </location>
</feature>
<dbReference type="SUPFAM" id="SSF48065">
    <property type="entry name" value="DBL homology domain (DH-domain)"/>
    <property type="match status" value="1"/>
</dbReference>
<dbReference type="InterPro" id="IPR035899">
    <property type="entry name" value="DBL_dom_sf"/>
</dbReference>
<dbReference type="CDD" id="cd00160">
    <property type="entry name" value="RhoGEF"/>
    <property type="match status" value="1"/>
</dbReference>